<feature type="region of interest" description="Disordered" evidence="1">
    <location>
        <begin position="168"/>
        <end position="190"/>
    </location>
</feature>
<evidence type="ECO:0000256" key="1">
    <source>
        <dbReference type="SAM" id="MobiDB-lite"/>
    </source>
</evidence>
<accession>A0A1A9VFH8</accession>
<dbReference type="AlphaFoldDB" id="A0A1A9VFH8"/>
<dbReference type="VEuPathDB" id="VectorBase:GAUT035626"/>
<protein>
    <recommendedName>
        <fullName evidence="4">Zasp-like motif domain-containing protein</fullName>
    </recommendedName>
</protein>
<dbReference type="STRING" id="7395.A0A1A9VFH8"/>
<name>A0A1A9VFH8_GLOAU</name>
<reference evidence="2" key="1">
    <citation type="submission" date="2020-05" db="UniProtKB">
        <authorList>
            <consortium name="EnsemblMetazoa"/>
        </authorList>
    </citation>
    <scope>IDENTIFICATION</scope>
    <source>
        <strain evidence="2">TTRI</strain>
    </source>
</reference>
<evidence type="ECO:0000313" key="2">
    <source>
        <dbReference type="EnsemblMetazoa" id="GAUT035626-PA"/>
    </source>
</evidence>
<sequence>MHPEKSSDSGSIGSFLSMQSIKAFPKNSLPEPLHRVLEPVFVTHYDNIENRGQSQHKKKIAEDKTTNSTKVIIDSFPTPKAPQKYTLMTSQSDNPDPGILGPIVWERYKKRQSADDVLDNDDIIYGHLPPEQIQSPNRDPAAIRNHYEGLLEGAIQMYSSQDDLPMPLPNKDFTSNRKPTKRELRGSSAEMVNAISKSSNDYNRPATAKIENYCTHPPSPNIGAWRGSSAQRSRSPLVRPLSAGPFHRPDDIHTLAVSRQIDDISTAPLIEAIQNELRKFQQESH</sequence>
<feature type="region of interest" description="Disordered" evidence="1">
    <location>
        <begin position="221"/>
        <end position="249"/>
    </location>
</feature>
<dbReference type="EnsemblMetazoa" id="GAUT035626-RA">
    <property type="protein sequence ID" value="GAUT035626-PA"/>
    <property type="gene ID" value="GAUT035626"/>
</dbReference>
<dbReference type="Proteomes" id="UP000078200">
    <property type="component" value="Unassembled WGS sequence"/>
</dbReference>
<evidence type="ECO:0000313" key="3">
    <source>
        <dbReference type="Proteomes" id="UP000078200"/>
    </source>
</evidence>
<keyword evidence="3" id="KW-1185">Reference proteome</keyword>
<organism evidence="2 3">
    <name type="scientific">Glossina austeni</name>
    <name type="common">Savannah tsetse fly</name>
    <dbReference type="NCBI Taxonomy" id="7395"/>
    <lineage>
        <taxon>Eukaryota</taxon>
        <taxon>Metazoa</taxon>
        <taxon>Ecdysozoa</taxon>
        <taxon>Arthropoda</taxon>
        <taxon>Hexapoda</taxon>
        <taxon>Insecta</taxon>
        <taxon>Pterygota</taxon>
        <taxon>Neoptera</taxon>
        <taxon>Endopterygota</taxon>
        <taxon>Diptera</taxon>
        <taxon>Brachycera</taxon>
        <taxon>Muscomorpha</taxon>
        <taxon>Hippoboscoidea</taxon>
        <taxon>Glossinidae</taxon>
        <taxon>Glossina</taxon>
    </lineage>
</organism>
<evidence type="ECO:0008006" key="4">
    <source>
        <dbReference type="Google" id="ProtNLM"/>
    </source>
</evidence>
<proteinExistence type="predicted"/>